<name>A0A976YH28_9ASPA</name>
<feature type="transmembrane region" description="Helical" evidence="7">
    <location>
        <begin position="21"/>
        <end position="46"/>
    </location>
</feature>
<evidence type="ECO:0000313" key="10">
    <source>
        <dbReference type="EMBL" id="UVG40902.1"/>
    </source>
</evidence>
<evidence type="ECO:0000256" key="4">
    <source>
        <dbReference type="ARBA" id="ARBA00022640"/>
    </source>
</evidence>
<evidence type="ECO:0000259" key="9">
    <source>
        <dbReference type="Pfam" id="PF05695"/>
    </source>
</evidence>
<feature type="transmembrane region" description="Helical" evidence="7">
    <location>
        <begin position="839"/>
        <end position="862"/>
    </location>
</feature>
<dbReference type="InterPro" id="IPR027417">
    <property type="entry name" value="P-loop_NTPase"/>
</dbReference>
<dbReference type="GO" id="GO:0016887">
    <property type="term" value="F:ATP hydrolysis activity"/>
    <property type="evidence" value="ECO:0007669"/>
    <property type="project" value="InterPro"/>
</dbReference>
<comment type="similarity">
    <text evidence="3">Belongs to the Ycf2 family.</text>
</comment>
<dbReference type="GeneID" id="74848644"/>
<organism evidence="10">
    <name type="scientific">Gastrodia javanica</name>
    <dbReference type="NCBI Taxonomy" id="2974003"/>
    <lineage>
        <taxon>Eukaryota</taxon>
        <taxon>Viridiplantae</taxon>
        <taxon>Streptophyta</taxon>
        <taxon>Embryophyta</taxon>
        <taxon>Tracheophyta</taxon>
        <taxon>Spermatophyta</taxon>
        <taxon>Magnoliopsida</taxon>
        <taxon>Liliopsida</taxon>
        <taxon>Asparagales</taxon>
        <taxon>Orchidaceae</taxon>
        <taxon>Epidendroideae</taxon>
        <taxon>Gastrodieae</taxon>
        <taxon>Gastrodia</taxon>
    </lineage>
</organism>
<evidence type="ECO:0000256" key="6">
    <source>
        <dbReference type="ARBA" id="ARBA00022840"/>
    </source>
</evidence>
<dbReference type="Pfam" id="PF05695">
    <property type="entry name" value="Ycf2"/>
    <property type="match status" value="1"/>
</dbReference>
<feature type="transmembrane region" description="Helical" evidence="7">
    <location>
        <begin position="392"/>
        <end position="414"/>
    </location>
</feature>
<dbReference type="GO" id="GO:0009536">
    <property type="term" value="C:plastid"/>
    <property type="evidence" value="ECO:0007669"/>
    <property type="project" value="UniProtKB-SubCell"/>
</dbReference>
<keyword evidence="6" id="KW-0067">ATP-binding</keyword>
<evidence type="ECO:0000256" key="2">
    <source>
        <dbReference type="ARBA" id="ARBA00004474"/>
    </source>
</evidence>
<dbReference type="PANTHER" id="PTHR33078:SF96">
    <property type="entry name" value="OVULE PROTEIN"/>
    <property type="match status" value="1"/>
</dbReference>
<dbReference type="InterPro" id="IPR003959">
    <property type="entry name" value="ATPase_AAA_core"/>
</dbReference>
<accession>A0A976YH28</accession>
<evidence type="ECO:0000256" key="3">
    <source>
        <dbReference type="ARBA" id="ARBA00009361"/>
    </source>
</evidence>
<reference evidence="10" key="1">
    <citation type="submission" date="2022-05" db="EMBL/GenBank/DDBJ databases">
        <title>Unprecedent plastid genome of Gastrodia.</title>
        <authorList>
            <person name="Wen Y."/>
            <person name="Jin X."/>
        </authorList>
    </citation>
    <scope>NUCLEOTIDE SEQUENCE</scope>
    <source>
        <strain evidence="10">Jin.X.H. PE-BO 4091</strain>
    </source>
</reference>
<geneLocation type="chloroplast" evidence="10"/>
<keyword evidence="7" id="KW-0812">Transmembrane</keyword>
<keyword evidence="5" id="KW-0547">Nucleotide-binding</keyword>
<comment type="subcellular location">
    <subcellularLocation>
        <location evidence="2">Plastid</location>
    </subcellularLocation>
</comment>
<dbReference type="InterPro" id="IPR056777">
    <property type="entry name" value="Ycf2_N"/>
</dbReference>
<sequence length="1774" mass="215940">MKRHKIKSWMFELIDIKNSRFFFYSWINCNLGRFLTQLFLLMVLFLSRISIKSRMITKKDIYLINLLPIFINSNFYYNKNDLKELFLYFFINKKKDILLPIKKKNYSLDKLRWNILFNIQDESIRLNSMQVIISNQKENSYSDKFIDLCNYLKNKKFEPSTLIDYLYIKKNRILFYRYAETKEIVDLFQLIISLKKKTLFHLVPRFKVKENEQKTMDYILILFSNVLNSEYILLKRTINLFILLITEPYLMYFKYFDFSIDPYLFKDKGFFFIKYFTYLNIRINRFFILKKKYQRRINKIGNHIIILRYKRNKHLLNFQNIKIWFEPLISKIEIQINQDFYSFKKFDSINNLSNLFFYQKNTFKKIINLILNRLRINKDRLKSISKADFYEFLFFLFLKSLNFLFVSIGNVHIYRYKLHVYIKKSLKNKFFLKYMYLKRTHFFKKNPLLAYDHNTLKKNKYFIKFNEKIFKNKKDSHLATISHDQGDLLEKVQKISLITYFYKMHKFKFFKNKNHFCFYYQKLFTFPLTKRNKKKSYIKNYIYIILLDNFILSIRNNLSYLSVSEKEYFYSKKYLLLPIKLRLFEILRDINLSQDDYDYKLYNLYNSYKYLHLINIINNIRSVKDIYLIEDFFSISSLTEEQSLILEKNNYKSISDRNTSHFERNNLYQYLVLNLNSKMGLKYTSLFINYLSLPFIEKIKERDISICKKEYIKNDKMYKKSHQDQKISYVSRWDKLQIYMPWLFTFTGFKYIKSIYLYSISEIFFSNIKTFIHIFYSIPKIANKLKFITHKLIINLQYTSINEIFTKFLQNLILSEESIHRKKDLYFCARPISKNTCKFLYLIFFFFITSGYIICTHLLFFYQSSNELQKELKKIKSLIIPSYMMGFQKLLYRYPIYKSEFKILWLKDLFLVFMEQLGDLLENFQSSFFGARIIFFRGDNKLLRYWDNFFIFVNRIPNPINRILFTKNTIYLSKRSKDLFYLLSKSKKNNVKKDWMDDKIEIWVSNSVRIFDEDERRFLVQFLKLNTDKKSLIGLNQIDHDLLSKNIFSYKISEQPGFISLCYLLNMHQRDLITYILKKSLLLEKHIFLAHYNKINYSQVFYEFNKFFHKYNEKPFSIRLSLSYKGVLMIGSIGTGRSSLIKYLTKNSSVPLIVIFLKKFLEYNQKKTKFFDPFDKNYNYNREEEDFDIDIDIKMLTMSTASNLDQLGLILQIELAKRMSPCIIWIPKIHYLQISEVNYFSLGILDNYLFRNIEISSYGKILVLASTHIPKKVDPTLIATNRLNKCIKIRGFLLSQQRKQFFIISYTRGFYFEKKIFQNKIFLSLNTGSFSMSDIITFIDEALSLSITQNDSNIKINKILSAFHIRNWYSRSQIRFVQNKGILLYQIGRAFIKNCFISDCFLDPISVYNNYKNKYCIGLKYFLHEWYFELGKNIKRLTILIYIFICSAGSVAQDLFYLQKDENRILYYEFFDNEFDIVKGLLQLEIYWSMNLSECLSIGKEFSNNNKITLFNRLKSKDRRDWFNLIKNGYCSIIYNQFNSFEKNNFIFLLQTEEDFGNTIVWAPRIWRLCDNIFFCMEKINELGSSFCTESSSFWKKNTFYKGNELHEKDSKYLYLKNEDQLRDKYISYTYKEIEHHFLQKRQFFLYPADTIFYLVKDQHFISFFLRRKLFSYEDFLKGLVAYQTKFPASTSKNWFIKKEQRDHLDFLFYNQRLFIINRINRPYFSNFLIISESYQYLLNTFLYKKLLFDKIRNYLLRKKWIFSDEIKRFIYQN</sequence>
<evidence type="ECO:0000256" key="5">
    <source>
        <dbReference type="ARBA" id="ARBA00022741"/>
    </source>
</evidence>
<protein>
    <submittedName>
        <fullName evidence="10">Hypothetical chloroplast RF21</fullName>
    </submittedName>
</protein>
<evidence type="ECO:0000256" key="1">
    <source>
        <dbReference type="ARBA" id="ARBA00002329"/>
    </source>
</evidence>
<proteinExistence type="inferred from homology"/>
<feature type="domain" description="Ycf2 N-terminal" evidence="9">
    <location>
        <begin position="274"/>
        <end position="975"/>
    </location>
</feature>
<dbReference type="SUPFAM" id="SSF52540">
    <property type="entry name" value="P-loop containing nucleoside triphosphate hydrolases"/>
    <property type="match status" value="1"/>
</dbReference>
<dbReference type="GO" id="GO:0005524">
    <property type="term" value="F:ATP binding"/>
    <property type="evidence" value="ECO:0007669"/>
    <property type="project" value="UniProtKB-KW"/>
</dbReference>
<keyword evidence="10" id="KW-0150">Chloroplast</keyword>
<evidence type="ECO:0000259" key="8">
    <source>
        <dbReference type="Pfam" id="PF00004"/>
    </source>
</evidence>
<evidence type="ECO:0000256" key="7">
    <source>
        <dbReference type="SAM" id="Phobius"/>
    </source>
</evidence>
<dbReference type="Gene3D" id="3.40.50.300">
    <property type="entry name" value="P-loop containing nucleotide triphosphate hydrolases"/>
    <property type="match status" value="1"/>
</dbReference>
<feature type="domain" description="ATPase AAA-type core" evidence="8">
    <location>
        <begin position="1127"/>
        <end position="1289"/>
    </location>
</feature>
<dbReference type="RefSeq" id="YP_010471563.1">
    <property type="nucleotide sequence ID" value="NC_066063.1"/>
</dbReference>
<gene>
    <name evidence="10" type="primary">ycf2</name>
</gene>
<keyword evidence="4 10" id="KW-0934">Plastid</keyword>
<keyword evidence="7" id="KW-1133">Transmembrane helix</keyword>
<dbReference type="Pfam" id="PF00004">
    <property type="entry name" value="AAA"/>
    <property type="match status" value="1"/>
</dbReference>
<keyword evidence="7" id="KW-0472">Membrane</keyword>
<comment type="function">
    <text evidence="1">Probable ATPase of unknown function. Its presence in a non-photosynthetic plant (Epifagus virginiana) and experiments in tobacco indicate that it has an essential function which is probably not related to photosynthesis.</text>
</comment>
<dbReference type="PANTHER" id="PTHR33078">
    <property type="entry name" value="PROTEIN YCF2-RELATED"/>
    <property type="match status" value="1"/>
</dbReference>
<dbReference type="EMBL" id="ON515482">
    <property type="protein sequence ID" value="UVG40902.1"/>
    <property type="molecule type" value="Genomic_DNA"/>
</dbReference>